<evidence type="ECO:0000256" key="1">
    <source>
        <dbReference type="ARBA" id="ARBA00009003"/>
    </source>
</evidence>
<proteinExistence type="inferred from homology"/>
<dbReference type="GO" id="GO:0000009">
    <property type="term" value="F:alpha-1,6-mannosyltransferase activity"/>
    <property type="evidence" value="ECO:0007669"/>
    <property type="project" value="InterPro"/>
</dbReference>
<dbReference type="OrthoDB" id="409543at2759"/>
<feature type="region of interest" description="Disordered" evidence="2">
    <location>
        <begin position="48"/>
        <end position="68"/>
    </location>
</feature>
<keyword evidence="4" id="KW-1185">Reference proteome</keyword>
<protein>
    <submittedName>
        <fullName evidence="3">Uncharacterized protein</fullName>
    </submittedName>
</protein>
<comment type="similarity">
    <text evidence="1">Belongs to the glycosyltransferase 32 family.</text>
</comment>
<organism evidence="3 4">
    <name type="scientific">Aspergillus terreus</name>
    <dbReference type="NCBI Taxonomy" id="33178"/>
    <lineage>
        <taxon>Eukaryota</taxon>
        <taxon>Fungi</taxon>
        <taxon>Dikarya</taxon>
        <taxon>Ascomycota</taxon>
        <taxon>Pezizomycotina</taxon>
        <taxon>Eurotiomycetes</taxon>
        <taxon>Eurotiomycetidae</taxon>
        <taxon>Eurotiales</taxon>
        <taxon>Aspergillaceae</taxon>
        <taxon>Aspergillus</taxon>
        <taxon>Aspergillus subgen. Circumdati</taxon>
    </lineage>
</organism>
<dbReference type="SUPFAM" id="SSF53448">
    <property type="entry name" value="Nucleotide-diphospho-sugar transferases"/>
    <property type="match status" value="1"/>
</dbReference>
<reference evidence="3 4" key="1">
    <citation type="submission" date="2020-01" db="EMBL/GenBank/DDBJ databases">
        <title>Aspergillus terreus IFO 6365 whole genome shotgun sequence.</title>
        <authorList>
            <person name="Kanamasa S."/>
            <person name="Takahashi H."/>
        </authorList>
    </citation>
    <scope>NUCLEOTIDE SEQUENCE [LARGE SCALE GENOMIC DNA]</scope>
    <source>
        <strain evidence="3 4">IFO 6365</strain>
    </source>
</reference>
<gene>
    <name evidence="3" type="ORF">ATEIFO6365_0012020200</name>
</gene>
<dbReference type="Proteomes" id="UP000452235">
    <property type="component" value="Unassembled WGS sequence"/>
</dbReference>
<evidence type="ECO:0000313" key="3">
    <source>
        <dbReference type="EMBL" id="GFF20446.1"/>
    </source>
</evidence>
<evidence type="ECO:0000256" key="2">
    <source>
        <dbReference type="SAM" id="MobiDB-lite"/>
    </source>
</evidence>
<dbReference type="InterPro" id="IPR039367">
    <property type="entry name" value="Och1-like"/>
</dbReference>
<dbReference type="InterPro" id="IPR029044">
    <property type="entry name" value="Nucleotide-diphossugar_trans"/>
</dbReference>
<dbReference type="PANTHER" id="PTHR31834:SF9">
    <property type="entry name" value="INITIATION-SPECIFIC ALPHA-1,6-MANNOSYLTRANSFERASE"/>
    <property type="match status" value="1"/>
</dbReference>
<feature type="compositionally biased region" description="Basic and acidic residues" evidence="2">
    <location>
        <begin position="52"/>
        <end position="66"/>
    </location>
</feature>
<dbReference type="InterPro" id="IPR007577">
    <property type="entry name" value="GlycoTrfase_DXD_sugar-bd_CS"/>
</dbReference>
<dbReference type="VEuPathDB" id="FungiDB:ATEG_08226"/>
<dbReference type="PANTHER" id="PTHR31834">
    <property type="entry name" value="INITIATION-SPECIFIC ALPHA-1,6-MANNOSYLTRANSFERASE"/>
    <property type="match status" value="1"/>
</dbReference>
<dbReference type="Gene3D" id="3.90.550.20">
    <property type="match status" value="1"/>
</dbReference>
<name>A0A5M3ZAX9_ASPTE</name>
<sequence>MTGVGSIVRLGHFAQPMALFHHDESKKDPIPHFSMSLEPSLVYACSTQNNTRADRPPPKHRVDEQPHFLYRSPFRQNPDREYEKRLSNALQKFEQEVLTRHRGSNIAENRIWQIAQDEDHRGSDSISFEKRNTDWTYTTEQQKLVTDVKALEFVTNELSAIPDIASVYKSYPHNVLRADLLRYLLLWYYGGFYADTDVFPAKPIKECPALQPVFTATSDGDRRQSVSPEISLVVGVEVDEPYATQQFMHDWHWTRSYGFIQYTVYAPQRFSPLLRETIVRALSHTRQHDAKYFGLFRGWRYNEQAILGVTGPDIFTDTILDTLSSSLPSTHPLVQDSVSADAEVGDLLSSETGKTQKRVTWAPFHRLDDTICIDAGEAMPTAPMGGLCVLPISAWGNGQRHSQAEGFNSPQACINHRFGRTWKKGWWEYIFG</sequence>
<dbReference type="GO" id="GO:0000136">
    <property type="term" value="C:mannan polymerase complex"/>
    <property type="evidence" value="ECO:0007669"/>
    <property type="project" value="TreeGrafter"/>
</dbReference>
<dbReference type="EMBL" id="BLJY01000012">
    <property type="protein sequence ID" value="GFF20446.1"/>
    <property type="molecule type" value="Genomic_DNA"/>
</dbReference>
<dbReference type="Pfam" id="PF04488">
    <property type="entry name" value="Gly_transf_sug"/>
    <property type="match status" value="1"/>
</dbReference>
<comment type="caution">
    <text evidence="3">The sequence shown here is derived from an EMBL/GenBank/DDBJ whole genome shotgun (WGS) entry which is preliminary data.</text>
</comment>
<dbReference type="AlphaFoldDB" id="A0A5M3ZAX9"/>
<accession>A0A5M3ZAX9</accession>
<dbReference type="GO" id="GO:0006487">
    <property type="term" value="P:protein N-linked glycosylation"/>
    <property type="evidence" value="ECO:0007669"/>
    <property type="project" value="TreeGrafter"/>
</dbReference>
<evidence type="ECO:0000313" key="4">
    <source>
        <dbReference type="Proteomes" id="UP000452235"/>
    </source>
</evidence>